<dbReference type="InterPro" id="IPR021150">
    <property type="entry name" value="Ubiq_cyt_c_chap"/>
</dbReference>
<gene>
    <name evidence="3" type="ORF">BO99DRAFT_367922</name>
</gene>
<reference evidence="3 4" key="1">
    <citation type="submission" date="2018-02" db="EMBL/GenBank/DDBJ databases">
        <title>The genomes of Aspergillus section Nigri reveals drivers in fungal speciation.</title>
        <authorList>
            <consortium name="DOE Joint Genome Institute"/>
            <person name="Vesth T.C."/>
            <person name="Nybo J."/>
            <person name="Theobald S."/>
            <person name="Brandl J."/>
            <person name="Frisvad J.C."/>
            <person name="Nielsen K.F."/>
            <person name="Lyhne E.K."/>
            <person name="Kogle M.E."/>
            <person name="Kuo A."/>
            <person name="Riley R."/>
            <person name="Clum A."/>
            <person name="Nolan M."/>
            <person name="Lipzen A."/>
            <person name="Salamov A."/>
            <person name="Henrissat B."/>
            <person name="Wiebenga A."/>
            <person name="De vries R.P."/>
            <person name="Grigoriev I.V."/>
            <person name="Mortensen U.H."/>
            <person name="Andersen M.R."/>
            <person name="Baker S.E."/>
        </authorList>
    </citation>
    <scope>NUCLEOTIDE SEQUENCE [LARGE SCALE GENOMIC DNA]</scope>
    <source>
        <strain evidence="3 4">CBS 115571</strain>
    </source>
</reference>
<dbReference type="GO" id="GO:0034551">
    <property type="term" value="P:mitochondrial respiratory chain complex III assembly"/>
    <property type="evidence" value="ECO:0007669"/>
    <property type="project" value="TreeGrafter"/>
</dbReference>
<name>A0A2V5HHJ0_ASPV1</name>
<evidence type="ECO:0000259" key="2">
    <source>
        <dbReference type="Pfam" id="PF03981"/>
    </source>
</evidence>
<evidence type="ECO:0000313" key="4">
    <source>
        <dbReference type="Proteomes" id="UP000249829"/>
    </source>
</evidence>
<accession>A0A2V5HHJ0</accession>
<dbReference type="OMA" id="IQWRGII"/>
<dbReference type="PANTHER" id="PTHR12184">
    <property type="entry name" value="UBIQUINOL-CYTOCHROME C REDUCTASE COMPLEX ASSEMBLY FACTOR 1 FAMILY MEMBER"/>
    <property type="match status" value="1"/>
</dbReference>
<dbReference type="InterPro" id="IPR007129">
    <property type="entry name" value="Ubiqinol_cyt_c_chaperone_CPB3"/>
</dbReference>
<dbReference type="EMBL" id="KZ825184">
    <property type="protein sequence ID" value="PYI15520.1"/>
    <property type="molecule type" value="Genomic_DNA"/>
</dbReference>
<organism evidence="3 4">
    <name type="scientific">Aspergillus violaceofuscus (strain CBS 115571)</name>
    <dbReference type="NCBI Taxonomy" id="1450538"/>
    <lineage>
        <taxon>Eukaryota</taxon>
        <taxon>Fungi</taxon>
        <taxon>Dikarya</taxon>
        <taxon>Ascomycota</taxon>
        <taxon>Pezizomycotina</taxon>
        <taxon>Eurotiomycetes</taxon>
        <taxon>Eurotiomycetidae</taxon>
        <taxon>Eurotiales</taxon>
        <taxon>Aspergillaceae</taxon>
        <taxon>Aspergillus</taxon>
    </lineage>
</organism>
<dbReference type="Proteomes" id="UP000249829">
    <property type="component" value="Unassembled WGS sequence"/>
</dbReference>
<dbReference type="Pfam" id="PF03981">
    <property type="entry name" value="Ubiq_cyt_C_chap"/>
    <property type="match status" value="1"/>
</dbReference>
<proteinExistence type="inferred from homology"/>
<dbReference type="GO" id="GO:0005739">
    <property type="term" value="C:mitochondrion"/>
    <property type="evidence" value="ECO:0007669"/>
    <property type="project" value="TreeGrafter"/>
</dbReference>
<comment type="similarity">
    <text evidence="1">Belongs to the CBP3 family.</text>
</comment>
<protein>
    <recommendedName>
        <fullName evidence="2">Ubiquinol-cytochrome c chaperone domain-containing protein</fullName>
    </recommendedName>
</protein>
<dbReference type="PANTHER" id="PTHR12184:SF1">
    <property type="entry name" value="UBIQUINOL-CYTOCHROME-C REDUCTASE COMPLEX ASSEMBLY FACTOR 1"/>
    <property type="match status" value="1"/>
</dbReference>
<dbReference type="AlphaFoldDB" id="A0A2V5HHJ0"/>
<sequence length="328" mass="36676">MQTLKMPFSAIRSIQTQDLCLPQYSKFKVLSPNRLSRPRLASYRSICSASSVTQHLTHDSSVLKKRSASQLLEQTAYPVSGFHSQSARASSQLARAIASRPGTPAETYVAYGLTQKLFEACSTQAEYTIPQLNKKGGQVPKTDAGEDLGVGEGWWYKELGLLPTFSTWSQVTFLHMYLLTARLRALPSHESLQTYSQHLIDHFSHNAEHRMDVLHGLTSRAIRNKFLKDLFIQWRGALAAYDEGIIKGDAVLGAAIWRNLWKAGHTAPNGDEMDWAKVALVVAYMRRVLHDLSLVNEADLALRLGREKEGRPGIFSFSQADKKLVYGK</sequence>
<dbReference type="STRING" id="1450538.A0A2V5HHJ0"/>
<evidence type="ECO:0000256" key="1">
    <source>
        <dbReference type="ARBA" id="ARBA00006407"/>
    </source>
</evidence>
<evidence type="ECO:0000313" key="3">
    <source>
        <dbReference type="EMBL" id="PYI15520.1"/>
    </source>
</evidence>
<feature type="domain" description="Ubiquinol-cytochrome c chaperone" evidence="2">
    <location>
        <begin position="158"/>
        <end position="301"/>
    </location>
</feature>
<keyword evidence="4" id="KW-1185">Reference proteome</keyword>